<evidence type="ECO:0000313" key="4">
    <source>
        <dbReference type="Proteomes" id="UP000371977"/>
    </source>
</evidence>
<sequence length="284" mass="31511">MNIRDFILALFLVKHLSYRGRAKVWQYLSEHPTVALPLPINLLKKITGSEHLGNYPSINELIELKRLAYITIIDECYPAMLKEIIHPPLVLFYCGNLQLLAMKKVGIVGARMHSQCATKIIKGWGKGLTKQAYAIVSGLAQGIDSLAHDTMLNNGGSTIAVIGTGLNVVYPARHRTLQHKIGQHGLLLSEYLPDTGPRQYHFPERNRIIAGLCSAIVVVEARKRSGSLITARLALEANRSIFALPGRIDDLNSFGTNQLINDGAIPILSNEDLFEKLAEHQFYI</sequence>
<accession>A0A6C2C2P3</accession>
<feature type="domain" description="Smf/DprA SLOG" evidence="2">
    <location>
        <begin position="69"/>
        <end position="277"/>
    </location>
</feature>
<comment type="similarity">
    <text evidence="1">Belongs to the DprA/Smf family.</text>
</comment>
<dbReference type="RefSeq" id="WP_148623375.1">
    <property type="nucleotide sequence ID" value="NZ_SDGZ01000023.1"/>
</dbReference>
<comment type="caution">
    <text evidence="3">The sequence shown here is derived from an EMBL/GenBank/DDBJ whole genome shotgun (WGS) entry which is preliminary data.</text>
</comment>
<dbReference type="EMBL" id="SDGZ01000023">
    <property type="protein sequence ID" value="TYC48204.1"/>
    <property type="molecule type" value="Genomic_DNA"/>
</dbReference>
<dbReference type="InterPro" id="IPR003488">
    <property type="entry name" value="DprA"/>
</dbReference>
<dbReference type="GO" id="GO:0009294">
    <property type="term" value="P:DNA-mediated transformation"/>
    <property type="evidence" value="ECO:0007669"/>
    <property type="project" value="InterPro"/>
</dbReference>
<dbReference type="OrthoDB" id="9785707at2"/>
<dbReference type="Proteomes" id="UP000371977">
    <property type="component" value="Unassembled WGS sequence"/>
</dbReference>
<dbReference type="NCBIfam" id="TIGR00732">
    <property type="entry name" value="dprA"/>
    <property type="match status" value="1"/>
</dbReference>
<gene>
    <name evidence="3" type="primary">dprA</name>
    <name evidence="3" type="ORF">ESZ50_09500</name>
</gene>
<evidence type="ECO:0000259" key="2">
    <source>
        <dbReference type="Pfam" id="PF02481"/>
    </source>
</evidence>
<evidence type="ECO:0000313" key="3">
    <source>
        <dbReference type="EMBL" id="TYC48204.1"/>
    </source>
</evidence>
<keyword evidence="4" id="KW-1185">Reference proteome</keyword>
<dbReference type="InterPro" id="IPR057666">
    <property type="entry name" value="DrpA_SLOG"/>
</dbReference>
<dbReference type="PANTHER" id="PTHR43022">
    <property type="entry name" value="PROTEIN SMF"/>
    <property type="match status" value="1"/>
</dbReference>
<dbReference type="Gene3D" id="3.40.50.450">
    <property type="match status" value="1"/>
</dbReference>
<dbReference type="Pfam" id="PF02481">
    <property type="entry name" value="DNA_processg_A"/>
    <property type="match status" value="1"/>
</dbReference>
<evidence type="ECO:0000256" key="1">
    <source>
        <dbReference type="ARBA" id="ARBA00006525"/>
    </source>
</evidence>
<dbReference type="AlphaFoldDB" id="A0A6C2C2P3"/>
<name>A0A6C2C2P3_9LACO</name>
<dbReference type="SUPFAM" id="SSF102405">
    <property type="entry name" value="MCP/YpsA-like"/>
    <property type="match status" value="1"/>
</dbReference>
<proteinExistence type="inferred from homology"/>
<organism evidence="3 4">
    <name type="scientific">Weissella muntiaci</name>
    <dbReference type="NCBI Taxonomy" id="2508881"/>
    <lineage>
        <taxon>Bacteria</taxon>
        <taxon>Bacillati</taxon>
        <taxon>Bacillota</taxon>
        <taxon>Bacilli</taxon>
        <taxon>Lactobacillales</taxon>
        <taxon>Lactobacillaceae</taxon>
        <taxon>Weissella</taxon>
    </lineage>
</organism>
<dbReference type="PANTHER" id="PTHR43022:SF1">
    <property type="entry name" value="PROTEIN SMF"/>
    <property type="match status" value="1"/>
</dbReference>
<protein>
    <submittedName>
        <fullName evidence="3">DNA-protecting protein DprA</fullName>
    </submittedName>
</protein>
<reference evidence="3 4" key="1">
    <citation type="submission" date="2019-01" db="EMBL/GenBank/DDBJ databases">
        <title>Weissella sp. nov., a novel lactic acid bacterium isolated from animal feces.</title>
        <authorList>
            <person name="Wang L.-T."/>
        </authorList>
    </citation>
    <scope>NUCLEOTIDE SEQUENCE [LARGE SCALE GENOMIC DNA]</scope>
    <source>
        <strain evidence="3 4">8H-2</strain>
    </source>
</reference>